<dbReference type="GO" id="GO:0016787">
    <property type="term" value="F:hydrolase activity"/>
    <property type="evidence" value="ECO:0007669"/>
    <property type="project" value="UniProtKB-KW"/>
</dbReference>
<keyword evidence="2" id="KW-0378">Hydrolase</keyword>
<dbReference type="GO" id="GO:0003677">
    <property type="term" value="F:DNA binding"/>
    <property type="evidence" value="ECO:0007669"/>
    <property type="project" value="InterPro"/>
</dbReference>
<dbReference type="AlphaFoldDB" id="A0A383CNB5"/>
<feature type="non-terminal residue" evidence="6">
    <location>
        <position position="236"/>
    </location>
</feature>
<reference evidence="6" key="1">
    <citation type="submission" date="2018-05" db="EMBL/GenBank/DDBJ databases">
        <authorList>
            <person name="Lanie J.A."/>
            <person name="Ng W.-L."/>
            <person name="Kazmierczak K.M."/>
            <person name="Andrzejewski T.M."/>
            <person name="Davidsen T.M."/>
            <person name="Wayne K.J."/>
            <person name="Tettelin H."/>
            <person name="Glass J.I."/>
            <person name="Rusch D."/>
            <person name="Podicherti R."/>
            <person name="Tsui H.-C.T."/>
            <person name="Winkler M.E."/>
        </authorList>
    </citation>
    <scope>NUCLEOTIDE SEQUENCE</scope>
</reference>
<dbReference type="PROSITE" id="PS51198">
    <property type="entry name" value="UVRD_HELICASE_ATP_BIND"/>
    <property type="match status" value="1"/>
</dbReference>
<organism evidence="6">
    <name type="scientific">marine metagenome</name>
    <dbReference type="NCBI Taxonomy" id="408172"/>
    <lineage>
        <taxon>unclassified sequences</taxon>
        <taxon>metagenomes</taxon>
        <taxon>ecological metagenomes</taxon>
    </lineage>
</organism>
<keyword evidence="3" id="KW-0347">Helicase</keyword>
<evidence type="ECO:0000256" key="2">
    <source>
        <dbReference type="ARBA" id="ARBA00022801"/>
    </source>
</evidence>
<evidence type="ECO:0000256" key="4">
    <source>
        <dbReference type="ARBA" id="ARBA00022840"/>
    </source>
</evidence>
<keyword evidence="1" id="KW-0547">Nucleotide-binding</keyword>
<evidence type="ECO:0000256" key="3">
    <source>
        <dbReference type="ARBA" id="ARBA00022806"/>
    </source>
</evidence>
<dbReference type="SUPFAM" id="SSF52540">
    <property type="entry name" value="P-loop containing nucleoside triphosphate hydrolases"/>
    <property type="match status" value="1"/>
</dbReference>
<keyword evidence="4" id="KW-0067">ATP-binding</keyword>
<proteinExistence type="predicted"/>
<dbReference type="InterPro" id="IPR014016">
    <property type="entry name" value="UvrD-like_ATP-bd"/>
</dbReference>
<sequence>MLKEYDACYDMLIRRQGLLTFADLPILLAPEEGRPVLGGHGPDRLSLEYRLDGAFDHWLIDEFQDTSTAQWRVMENLIDEVIQDPEHRRTFFCVGDVKQSIYGWRGGDPKLFNRVKDRYCRGVGNELNITPMNVSYRSAPPVLELVNKVFGSHEELAEFNAEALSRWSDLWEDHVAAAAHRDMAGHTMHLTVVEKTERYPVLAQLLSDINPVERGLSCAVLVQTNAAVREVVDYLR</sequence>
<evidence type="ECO:0000313" key="6">
    <source>
        <dbReference type="EMBL" id="SVE33128.1"/>
    </source>
</evidence>
<evidence type="ECO:0000259" key="5">
    <source>
        <dbReference type="PROSITE" id="PS51198"/>
    </source>
</evidence>
<dbReference type="InterPro" id="IPR000212">
    <property type="entry name" value="DNA_helicase_UvrD/REP"/>
</dbReference>
<protein>
    <recommendedName>
        <fullName evidence="5">UvrD-like helicase ATP-binding domain-containing protein</fullName>
    </recommendedName>
</protein>
<evidence type="ECO:0000256" key="1">
    <source>
        <dbReference type="ARBA" id="ARBA00022741"/>
    </source>
</evidence>
<name>A0A383CNB5_9ZZZZ</name>
<dbReference type="Pfam" id="PF00580">
    <property type="entry name" value="UvrD-helicase"/>
    <property type="match status" value="1"/>
</dbReference>
<dbReference type="PANTHER" id="PTHR11070:SF67">
    <property type="entry name" value="DNA 3'-5' HELICASE"/>
    <property type="match status" value="1"/>
</dbReference>
<dbReference type="GO" id="GO:0043138">
    <property type="term" value="F:3'-5' DNA helicase activity"/>
    <property type="evidence" value="ECO:0007669"/>
    <property type="project" value="TreeGrafter"/>
</dbReference>
<dbReference type="GO" id="GO:0005524">
    <property type="term" value="F:ATP binding"/>
    <property type="evidence" value="ECO:0007669"/>
    <property type="project" value="UniProtKB-KW"/>
</dbReference>
<feature type="domain" description="UvrD-like helicase ATP-binding" evidence="5">
    <location>
        <begin position="1"/>
        <end position="139"/>
    </location>
</feature>
<dbReference type="InterPro" id="IPR027417">
    <property type="entry name" value="P-loop_NTPase"/>
</dbReference>
<dbReference type="EMBL" id="UINC01209904">
    <property type="protein sequence ID" value="SVE33128.1"/>
    <property type="molecule type" value="Genomic_DNA"/>
</dbReference>
<gene>
    <name evidence="6" type="ORF">METZ01_LOCUS485982</name>
</gene>
<dbReference type="GO" id="GO:0000725">
    <property type="term" value="P:recombinational repair"/>
    <property type="evidence" value="ECO:0007669"/>
    <property type="project" value="TreeGrafter"/>
</dbReference>
<dbReference type="PANTHER" id="PTHR11070">
    <property type="entry name" value="UVRD / RECB / PCRA DNA HELICASE FAMILY MEMBER"/>
    <property type="match status" value="1"/>
</dbReference>
<accession>A0A383CNB5</accession>
<dbReference type="Gene3D" id="3.40.50.300">
    <property type="entry name" value="P-loop containing nucleotide triphosphate hydrolases"/>
    <property type="match status" value="1"/>
</dbReference>
<dbReference type="GO" id="GO:0005829">
    <property type="term" value="C:cytosol"/>
    <property type="evidence" value="ECO:0007669"/>
    <property type="project" value="TreeGrafter"/>
</dbReference>